<dbReference type="SUPFAM" id="SSF54211">
    <property type="entry name" value="Ribosomal protein S5 domain 2-like"/>
    <property type="match status" value="1"/>
</dbReference>
<dbReference type="Gene3D" id="3.40.50.300">
    <property type="entry name" value="P-loop containing nucleotide triphosphate hydrolases"/>
    <property type="match status" value="1"/>
</dbReference>
<dbReference type="Gene3D" id="3.30.230.10">
    <property type="match status" value="2"/>
</dbReference>
<dbReference type="GO" id="GO:0005524">
    <property type="term" value="F:ATP binding"/>
    <property type="evidence" value="ECO:0007669"/>
    <property type="project" value="InterPro"/>
</dbReference>
<dbReference type="GO" id="GO:0006508">
    <property type="term" value="P:proteolysis"/>
    <property type="evidence" value="ECO:0007669"/>
    <property type="project" value="UniProtKB-KW"/>
</dbReference>
<sequence>MCGLIINALRKGKCTNPLILLDETDKVLSTTRGGAGYSSKINGDLGTALLEVLDPEQNNTFMDHYVGFPVELSQLAAIVRGKVREVVKTEKYEGHIFSKGKDELFHSKDLLKYLGFPLHSITRELLQDIKHAEKSGIASGLSYNSDGTGSVLVFEIIKANKIGVKDISSIRNGPTIISTGNLGNVLQESINIAKKITLRGKILPIGGIKEKLLGARIYGMHKVIIPLGYRSDLVEAITDDVTPFAYAQDKPELNLIERKTNLQVCYVDTIHDITRQV</sequence>
<name>A0A4C2E4W2_9SACH</name>
<dbReference type="EMBL" id="BIMX01000009">
    <property type="protein sequence ID" value="GCE99230.1"/>
    <property type="molecule type" value="Genomic_DNA"/>
</dbReference>
<feature type="domain" description="Lon proteolytic" evidence="2">
    <location>
        <begin position="195"/>
        <end position="235"/>
    </location>
</feature>
<dbReference type="InterPro" id="IPR027065">
    <property type="entry name" value="Lon_Prtase"/>
</dbReference>
<evidence type="ECO:0000313" key="4">
    <source>
        <dbReference type="Proteomes" id="UP000301737"/>
    </source>
</evidence>
<gene>
    <name evidence="3" type="ORF">ZYGM_000257</name>
</gene>
<protein>
    <recommendedName>
        <fullName evidence="2">Lon proteolytic domain-containing protein</fullName>
    </recommendedName>
</protein>
<keyword evidence="4" id="KW-1185">Reference proteome</keyword>
<organism evidence="3 4">
    <name type="scientific">Zygosaccharomyces mellis</name>
    <dbReference type="NCBI Taxonomy" id="42258"/>
    <lineage>
        <taxon>Eukaryota</taxon>
        <taxon>Fungi</taxon>
        <taxon>Dikarya</taxon>
        <taxon>Ascomycota</taxon>
        <taxon>Saccharomycotina</taxon>
        <taxon>Saccharomycetes</taxon>
        <taxon>Saccharomycetales</taxon>
        <taxon>Saccharomycetaceae</taxon>
        <taxon>Zygosaccharomyces</taxon>
    </lineage>
</organism>
<evidence type="ECO:0000259" key="2">
    <source>
        <dbReference type="Pfam" id="PF05362"/>
    </source>
</evidence>
<dbReference type="InterPro" id="IPR014721">
    <property type="entry name" value="Ribsml_uS5_D2-typ_fold_subgr"/>
</dbReference>
<dbReference type="GO" id="GO:0004252">
    <property type="term" value="F:serine-type endopeptidase activity"/>
    <property type="evidence" value="ECO:0007669"/>
    <property type="project" value="InterPro"/>
</dbReference>
<comment type="caution">
    <text evidence="3">The sequence shown here is derived from an EMBL/GenBank/DDBJ whole genome shotgun (WGS) entry which is preliminary data.</text>
</comment>
<dbReference type="PANTHER" id="PTHR10046">
    <property type="entry name" value="ATP DEPENDENT LON PROTEASE FAMILY MEMBER"/>
    <property type="match status" value="1"/>
</dbReference>
<reference evidence="3 4" key="1">
    <citation type="submission" date="2019-01" db="EMBL/GenBank/DDBJ databases">
        <title>Draft Genome Sequencing of Zygosaccharomyces mellis Ca-7.</title>
        <authorList>
            <person name="Shiwa Y."/>
            <person name="Kanesaki Y."/>
            <person name="Ishige T."/>
            <person name="Mura K."/>
            <person name="Hori T."/>
            <person name="Tamura T."/>
        </authorList>
    </citation>
    <scope>NUCLEOTIDE SEQUENCE [LARGE SCALE GENOMIC DNA]</scope>
    <source>
        <strain evidence="3 4">Ca-7</strain>
    </source>
</reference>
<proteinExistence type="predicted"/>
<keyword evidence="1" id="KW-0645">Protease</keyword>
<evidence type="ECO:0000313" key="3">
    <source>
        <dbReference type="EMBL" id="GCE99230.1"/>
    </source>
</evidence>
<evidence type="ECO:0000256" key="1">
    <source>
        <dbReference type="ARBA" id="ARBA00022670"/>
    </source>
</evidence>
<dbReference type="OrthoDB" id="2411602at2759"/>
<dbReference type="Proteomes" id="UP000301737">
    <property type="component" value="Unassembled WGS sequence"/>
</dbReference>
<dbReference type="InterPro" id="IPR027417">
    <property type="entry name" value="P-loop_NTPase"/>
</dbReference>
<dbReference type="InterPro" id="IPR008269">
    <property type="entry name" value="Lon_proteolytic"/>
</dbReference>
<dbReference type="GO" id="GO:0004176">
    <property type="term" value="F:ATP-dependent peptidase activity"/>
    <property type="evidence" value="ECO:0007669"/>
    <property type="project" value="InterPro"/>
</dbReference>
<dbReference type="AlphaFoldDB" id="A0A4C2E4W2"/>
<accession>A0A4C2E4W2</accession>
<keyword evidence="1" id="KW-0378">Hydrolase</keyword>
<dbReference type="InterPro" id="IPR020568">
    <property type="entry name" value="Ribosomal_Su5_D2-typ_SF"/>
</dbReference>
<dbReference type="GO" id="GO:0030163">
    <property type="term" value="P:protein catabolic process"/>
    <property type="evidence" value="ECO:0007669"/>
    <property type="project" value="InterPro"/>
</dbReference>
<dbReference type="Pfam" id="PF05362">
    <property type="entry name" value="Lon_C"/>
    <property type="match status" value="1"/>
</dbReference>